<evidence type="ECO:0000313" key="3">
    <source>
        <dbReference type="Proteomes" id="UP000003763"/>
    </source>
</evidence>
<comment type="caution">
    <text evidence="2">The sequence shown here is derived from an EMBL/GenBank/DDBJ whole genome shotgun (WGS) entry which is preliminary data.</text>
</comment>
<sequence>MNTIETLFNTWTMDTLLSIFLLLFALKEIWNILNWFLEILGVQTKWSLQKKYDKDMLLRHEEKLNDISSYVHTTKDKINVLGQMILDMQDKTDATERARLKDRISQAYRIYHEKGEWSYMEKESFGDLIRDYEAHGGKNSFVHDTCEPESNLWKVISRTSTDD</sequence>
<proteinExistence type="predicted"/>
<dbReference type="AlphaFoldDB" id="G5HEU8"/>
<reference evidence="2 3" key="1">
    <citation type="submission" date="2011-08" db="EMBL/GenBank/DDBJ databases">
        <title>The Genome Sequence of Clostridium citroniae WAL-17108.</title>
        <authorList>
            <consortium name="The Broad Institute Genome Sequencing Platform"/>
            <person name="Earl A."/>
            <person name="Ward D."/>
            <person name="Feldgarden M."/>
            <person name="Gevers D."/>
            <person name="Finegold S.M."/>
            <person name="Summanen P.H."/>
            <person name="Molitoris D.R."/>
            <person name="Vaisanen M.L."/>
            <person name="Daigneault M."/>
            <person name="Allen-Vercoe E."/>
            <person name="Young S.K."/>
            <person name="Zeng Q."/>
            <person name="Gargeya S."/>
            <person name="Fitzgerald M."/>
            <person name="Haas B."/>
            <person name="Abouelleil A."/>
            <person name="Alvarado L."/>
            <person name="Arachchi H.M."/>
            <person name="Berlin A."/>
            <person name="Brown A."/>
            <person name="Chapman S.B."/>
            <person name="Chen Z."/>
            <person name="Dunbar C."/>
            <person name="Freedman E."/>
            <person name="Gearin G."/>
            <person name="Gellesch M."/>
            <person name="Goldberg J."/>
            <person name="Griggs A."/>
            <person name="Gujja S."/>
            <person name="Heiman D."/>
            <person name="Howarth C."/>
            <person name="Larson L."/>
            <person name="Lui A."/>
            <person name="MacDonald P.J.P."/>
            <person name="Montmayeur A."/>
            <person name="Murphy C."/>
            <person name="Neiman D."/>
            <person name="Pearson M."/>
            <person name="Priest M."/>
            <person name="Roberts A."/>
            <person name="Saif S."/>
            <person name="Shea T."/>
            <person name="Shenoy N."/>
            <person name="Sisk P."/>
            <person name="Stolte C."/>
            <person name="Sykes S."/>
            <person name="Wortman J."/>
            <person name="Nusbaum C."/>
            <person name="Birren B."/>
        </authorList>
    </citation>
    <scope>NUCLEOTIDE SEQUENCE [LARGE SCALE GENOMIC DNA]</scope>
    <source>
        <strain evidence="2 3">WAL-17108</strain>
    </source>
</reference>
<dbReference type="Proteomes" id="UP000003763">
    <property type="component" value="Unassembled WGS sequence"/>
</dbReference>
<keyword evidence="1" id="KW-0812">Transmembrane</keyword>
<evidence type="ECO:0000313" key="2">
    <source>
        <dbReference type="EMBL" id="EHF00057.1"/>
    </source>
</evidence>
<dbReference type="RefSeq" id="WP_007859733.1">
    <property type="nucleotide sequence ID" value="NZ_JH376420.1"/>
</dbReference>
<organism evidence="2 3">
    <name type="scientific">[Clostridium] citroniae WAL-17108</name>
    <dbReference type="NCBI Taxonomy" id="742733"/>
    <lineage>
        <taxon>Bacteria</taxon>
        <taxon>Bacillati</taxon>
        <taxon>Bacillota</taxon>
        <taxon>Clostridia</taxon>
        <taxon>Lachnospirales</taxon>
        <taxon>Lachnospiraceae</taxon>
        <taxon>Enterocloster</taxon>
    </lineage>
</organism>
<accession>G5HEU8</accession>
<gene>
    <name evidence="2" type="ORF">HMPREF9469_00971</name>
</gene>
<feature type="transmembrane region" description="Helical" evidence="1">
    <location>
        <begin position="6"/>
        <end position="26"/>
    </location>
</feature>
<dbReference type="HOGENOM" id="CLU_1624261_0_0_9"/>
<name>G5HEU8_9FIRM</name>
<keyword evidence="1" id="KW-1133">Transmembrane helix</keyword>
<evidence type="ECO:0000256" key="1">
    <source>
        <dbReference type="SAM" id="Phobius"/>
    </source>
</evidence>
<protein>
    <submittedName>
        <fullName evidence="2">Uncharacterized protein</fullName>
    </submittedName>
</protein>
<dbReference type="EMBL" id="ADLJ01000007">
    <property type="protein sequence ID" value="EHF00057.1"/>
    <property type="molecule type" value="Genomic_DNA"/>
</dbReference>
<dbReference type="eggNOG" id="ENOG503489C">
    <property type="taxonomic scope" value="Bacteria"/>
</dbReference>
<keyword evidence="1" id="KW-0472">Membrane</keyword>